<evidence type="ECO:0000313" key="2">
    <source>
        <dbReference type="Proteomes" id="UP001177003"/>
    </source>
</evidence>
<dbReference type="Proteomes" id="UP001177003">
    <property type="component" value="Chromosome 9"/>
</dbReference>
<proteinExistence type="predicted"/>
<accession>A0AA35ZZJ0</accession>
<evidence type="ECO:0000313" key="1">
    <source>
        <dbReference type="EMBL" id="CAI9300517.1"/>
    </source>
</evidence>
<gene>
    <name evidence="1" type="ORF">LSALG_LOCUS39147</name>
</gene>
<keyword evidence="2" id="KW-1185">Reference proteome</keyword>
<sequence>MHGMPAFFSPGQLEDMLLLLLEMEQMMPLLYMRLISKELKLQKKAVTSKEQMMPAFIHFVLSPLMYDVAIMKVCHSGCLFHISDKELLYLFRLKKWLPEMSSEEEEEETRLQL</sequence>
<dbReference type="AlphaFoldDB" id="A0AA35ZZJ0"/>
<name>A0AA35ZZJ0_LACSI</name>
<protein>
    <submittedName>
        <fullName evidence="1">Uncharacterized protein</fullName>
    </submittedName>
</protein>
<dbReference type="EMBL" id="OX465085">
    <property type="protein sequence ID" value="CAI9300517.1"/>
    <property type="molecule type" value="Genomic_DNA"/>
</dbReference>
<reference evidence="1" key="1">
    <citation type="submission" date="2023-04" db="EMBL/GenBank/DDBJ databases">
        <authorList>
            <person name="Vijverberg K."/>
            <person name="Xiong W."/>
            <person name="Schranz E."/>
        </authorList>
    </citation>
    <scope>NUCLEOTIDE SEQUENCE</scope>
</reference>
<organism evidence="1 2">
    <name type="scientific">Lactuca saligna</name>
    <name type="common">Willowleaf lettuce</name>
    <dbReference type="NCBI Taxonomy" id="75948"/>
    <lineage>
        <taxon>Eukaryota</taxon>
        <taxon>Viridiplantae</taxon>
        <taxon>Streptophyta</taxon>
        <taxon>Embryophyta</taxon>
        <taxon>Tracheophyta</taxon>
        <taxon>Spermatophyta</taxon>
        <taxon>Magnoliopsida</taxon>
        <taxon>eudicotyledons</taxon>
        <taxon>Gunneridae</taxon>
        <taxon>Pentapetalae</taxon>
        <taxon>asterids</taxon>
        <taxon>campanulids</taxon>
        <taxon>Asterales</taxon>
        <taxon>Asteraceae</taxon>
        <taxon>Cichorioideae</taxon>
        <taxon>Cichorieae</taxon>
        <taxon>Lactucinae</taxon>
        <taxon>Lactuca</taxon>
    </lineage>
</organism>